<accession>A0A8T2WW71</accession>
<dbReference type="PANTHER" id="PTHR33233">
    <property type="entry name" value="ENDONUCLEASE/EXONUCLEASE/PHOSPHATASE"/>
    <property type="match status" value="1"/>
</dbReference>
<name>A0A8T2WW71_POPDE</name>
<evidence type="ECO:0000313" key="2">
    <source>
        <dbReference type="Proteomes" id="UP000807159"/>
    </source>
</evidence>
<dbReference type="Proteomes" id="UP000807159">
    <property type="component" value="Chromosome 17"/>
</dbReference>
<dbReference type="EMBL" id="JACEGQ020000017">
    <property type="protein sequence ID" value="KAH8484393.1"/>
    <property type="molecule type" value="Genomic_DNA"/>
</dbReference>
<dbReference type="PANTHER" id="PTHR33233:SF17">
    <property type="entry name" value="DUF4283 DOMAIN-CONTAINING PROTEIN"/>
    <property type="match status" value="1"/>
</dbReference>
<keyword evidence="2" id="KW-1185">Reference proteome</keyword>
<reference evidence="1" key="1">
    <citation type="journal article" date="2021" name="J. Hered.">
        <title>Genome Assembly of Salicaceae Populus deltoides (Eastern Cottonwood) I-69 Based on Nanopore Sequencing and Hi-C Technologies.</title>
        <authorList>
            <person name="Bai S."/>
            <person name="Wu H."/>
            <person name="Zhang J."/>
            <person name="Pan Z."/>
            <person name="Zhao W."/>
            <person name="Li Z."/>
            <person name="Tong C."/>
        </authorList>
    </citation>
    <scope>NUCLEOTIDE SEQUENCE</scope>
    <source>
        <tissue evidence="1">Leaf</tissue>
    </source>
</reference>
<comment type="caution">
    <text evidence="1">The sequence shown here is derived from an EMBL/GenBank/DDBJ whole genome shotgun (WGS) entry which is preliminary data.</text>
</comment>
<protein>
    <submittedName>
        <fullName evidence="1">Uncharacterized protein</fullName>
    </submittedName>
</protein>
<evidence type="ECO:0000313" key="1">
    <source>
        <dbReference type="EMBL" id="KAH8484393.1"/>
    </source>
</evidence>
<gene>
    <name evidence="1" type="ORF">H0E87_028735</name>
</gene>
<sequence>MELKFVEPVAKNGKELALVNEEDVASEFKRWENAVVAYFPGHDSTFGPPSFNRFINNLIDSEWRKYGNVKVYSKGSGVFVLDFESAHGKELALGEGPRVCVEVDFDKMLPDSITIEDDKGYSYDQKTQNDFPMPVLFGTAHGAANTSSTTAFGSTPAMFGDEAPVFGANVSSTPAFGSTTFSKFGSTLLSTTVPGATSPEDDASNYCFKIWFHSA</sequence>
<organism evidence="1 2">
    <name type="scientific">Populus deltoides</name>
    <name type="common">Eastern poplar</name>
    <name type="synonym">Eastern cottonwood</name>
    <dbReference type="NCBI Taxonomy" id="3696"/>
    <lineage>
        <taxon>Eukaryota</taxon>
        <taxon>Viridiplantae</taxon>
        <taxon>Streptophyta</taxon>
        <taxon>Embryophyta</taxon>
        <taxon>Tracheophyta</taxon>
        <taxon>Spermatophyta</taxon>
        <taxon>Magnoliopsida</taxon>
        <taxon>eudicotyledons</taxon>
        <taxon>Gunneridae</taxon>
        <taxon>Pentapetalae</taxon>
        <taxon>rosids</taxon>
        <taxon>fabids</taxon>
        <taxon>Malpighiales</taxon>
        <taxon>Salicaceae</taxon>
        <taxon>Saliceae</taxon>
        <taxon>Populus</taxon>
    </lineage>
</organism>
<dbReference type="AlphaFoldDB" id="A0A8T2WW71"/>
<proteinExistence type="predicted"/>